<evidence type="ECO:0000256" key="5">
    <source>
        <dbReference type="ARBA" id="ARBA00012730"/>
    </source>
</evidence>
<protein>
    <recommendedName>
        <fullName evidence="5">phosphomannomutase</fullName>
        <ecNumber evidence="5">5.4.2.8</ecNumber>
    </recommendedName>
</protein>
<feature type="domain" description="Alpha-D-phosphohexomutase alpha/beta/alpha" evidence="13">
    <location>
        <begin position="546"/>
        <end position="642"/>
    </location>
</feature>
<dbReference type="RefSeq" id="WP_052830061.1">
    <property type="nucleotide sequence ID" value="NZ_CP007142.1"/>
</dbReference>
<evidence type="ECO:0000256" key="7">
    <source>
        <dbReference type="ARBA" id="ARBA00022723"/>
    </source>
</evidence>
<sequence>MKRRTKKQPNKTEQSSRGLMRYIFGGVAVCLVLLALLGYWLIDFVVKPANEKHRQELTGIYTQQYETYFTNMLKLLHERVRQVAGSDQVVRAASSGNLLLLENLSTALNSQMTGALATHIFATDQADVMSNTVPPVGFAQLDMIRRAEQGQQVPVEALQHESRPYLQIVEAIRSNDVIVGTISVSMNLSALKDGLGSFDVAAGSVSLEQKFNNGPKQTLMQYGTKNANPTLTIRTDNPNWQLTFQPSDQLYRSDIINPNIIIIPLAVFGAALLVVMAIAGYSLQKTVRNDAGDFTRYTQKLLSGHNMDLPSFKLSLFLSMAKSLARVRVKQRPPSPNEVTSPFSLPVGQLDLEPVAQDNQPLAPQDEILDIDMIEEDQDILGIDAPEAEPVISMQVEETIFRAYDIRGIIGETLDNTVARKIGRAIGSEAYERGEQTIIVARDGRLSSPELARNLVIGLTETGRDVIDLGAVPTPLMYYATEVLGITSGVMVTGSHNPGNHNGFKVVLSGQVLSGQEIKGLYHRINNQNFLKGSGSVTQNEIVGNYINRVAGEIRLGNRQLKVVIDAGNGIAGKVAPSLFGALGCTVHPINCEVDGRFPNHHPDPSDPANLQQLIKAVTETQADIGIAFDGDGDRLGIVSSSGKIIFADRLLMLFARDLLTRNNSATIIYDVKCSRHLHDMISGYGGQPVMWKSGHSLIKKKMRETNALLGGELSGHIFFKERWYGFDDGLYSAARLLEILQKTGQTIDELANTLPNDISTPEIPVSVDESSKFRIMERMARNAVFSGGKMSTIDGVRVEFNDGWGVVRASNTGSNLICRFEATNAAAMARIQESFKQQLLSIDSSLQFPF</sequence>
<dbReference type="Pfam" id="PF02879">
    <property type="entry name" value="PGM_PMM_II"/>
    <property type="match status" value="1"/>
</dbReference>
<evidence type="ECO:0000259" key="12">
    <source>
        <dbReference type="Pfam" id="PF02878"/>
    </source>
</evidence>
<evidence type="ECO:0000256" key="1">
    <source>
        <dbReference type="ARBA" id="ARBA00000586"/>
    </source>
</evidence>
<proteinExistence type="inferred from homology"/>
<dbReference type="CDD" id="cd03089">
    <property type="entry name" value="PMM_PGM"/>
    <property type="match status" value="1"/>
</dbReference>
<keyword evidence="7" id="KW-0479">Metal-binding</keyword>
<evidence type="ECO:0000256" key="10">
    <source>
        <dbReference type="SAM" id="Phobius"/>
    </source>
</evidence>
<dbReference type="GO" id="GO:0000287">
    <property type="term" value="F:magnesium ion binding"/>
    <property type="evidence" value="ECO:0007669"/>
    <property type="project" value="InterPro"/>
</dbReference>
<keyword evidence="10" id="KW-0812">Transmembrane</keyword>
<evidence type="ECO:0000313" key="15">
    <source>
        <dbReference type="EMBL" id="AJQ93130.1"/>
    </source>
</evidence>
<evidence type="ECO:0000256" key="4">
    <source>
        <dbReference type="ARBA" id="ARBA00010231"/>
    </source>
</evidence>
<dbReference type="GO" id="GO:0004615">
    <property type="term" value="F:phosphomannomutase activity"/>
    <property type="evidence" value="ECO:0007669"/>
    <property type="project" value="UniProtKB-EC"/>
</dbReference>
<dbReference type="STRING" id="1445510.YC6258_01082"/>
<organism evidence="15 16">
    <name type="scientific">Gynuella sunshinyii YC6258</name>
    <dbReference type="NCBI Taxonomy" id="1445510"/>
    <lineage>
        <taxon>Bacteria</taxon>
        <taxon>Pseudomonadati</taxon>
        <taxon>Pseudomonadota</taxon>
        <taxon>Gammaproteobacteria</taxon>
        <taxon>Oceanospirillales</taxon>
        <taxon>Saccharospirillaceae</taxon>
        <taxon>Gynuella</taxon>
    </lineage>
</organism>
<dbReference type="InterPro" id="IPR016055">
    <property type="entry name" value="A-D-PHexomutase_a/b/a-I/II/III"/>
</dbReference>
<dbReference type="SUPFAM" id="SSF53738">
    <property type="entry name" value="Phosphoglucomutase, first 3 domains"/>
    <property type="match status" value="3"/>
</dbReference>
<keyword evidence="10" id="KW-1133">Transmembrane helix</keyword>
<dbReference type="InterPro" id="IPR005843">
    <property type="entry name" value="A-D-PHexomutase_C"/>
</dbReference>
<dbReference type="EC" id="5.4.2.8" evidence="5"/>
<comment type="cofactor">
    <cofactor evidence="2">
        <name>Mg(2+)</name>
        <dbReference type="ChEBI" id="CHEBI:18420"/>
    </cofactor>
</comment>
<dbReference type="OrthoDB" id="9803322at2"/>
<evidence type="ECO:0000256" key="8">
    <source>
        <dbReference type="ARBA" id="ARBA00022842"/>
    </source>
</evidence>
<dbReference type="GO" id="GO:0005975">
    <property type="term" value="P:carbohydrate metabolic process"/>
    <property type="evidence" value="ECO:0007669"/>
    <property type="project" value="InterPro"/>
</dbReference>
<evidence type="ECO:0000256" key="9">
    <source>
        <dbReference type="ARBA" id="ARBA00023235"/>
    </source>
</evidence>
<dbReference type="KEGG" id="gsn:YC6258_01082"/>
<feature type="transmembrane region" description="Helical" evidence="10">
    <location>
        <begin position="260"/>
        <end position="281"/>
    </location>
</feature>
<dbReference type="Proteomes" id="UP000032266">
    <property type="component" value="Chromosome"/>
</dbReference>
<dbReference type="Pfam" id="PF02878">
    <property type="entry name" value="PGM_PMM_I"/>
    <property type="match status" value="1"/>
</dbReference>
<gene>
    <name evidence="15" type="ORF">YC6258_01082</name>
</gene>
<evidence type="ECO:0000313" key="16">
    <source>
        <dbReference type="Proteomes" id="UP000032266"/>
    </source>
</evidence>
<evidence type="ECO:0000259" key="11">
    <source>
        <dbReference type="Pfam" id="PF00408"/>
    </source>
</evidence>
<dbReference type="InterPro" id="IPR016066">
    <property type="entry name" value="A-D-PHexomutase_CS"/>
</dbReference>
<feature type="domain" description="Alpha-D-phosphohexomutase alpha/beta/alpha" evidence="14">
    <location>
        <begin position="649"/>
        <end position="756"/>
    </location>
</feature>
<dbReference type="SUPFAM" id="SSF55957">
    <property type="entry name" value="Phosphoglucomutase, C-terminal domain"/>
    <property type="match status" value="1"/>
</dbReference>
<dbReference type="Pfam" id="PF02880">
    <property type="entry name" value="PGM_PMM_III"/>
    <property type="match status" value="1"/>
</dbReference>
<keyword evidence="8" id="KW-0460">Magnesium</keyword>
<dbReference type="Pfam" id="PF00408">
    <property type="entry name" value="PGM_PMM_IV"/>
    <property type="match status" value="1"/>
</dbReference>
<feature type="domain" description="Alpha-D-phosphohexomutase alpha/beta/alpha" evidence="12">
    <location>
        <begin position="400"/>
        <end position="530"/>
    </location>
</feature>
<dbReference type="PATRIC" id="fig|1445510.3.peg.1058"/>
<feature type="domain" description="Alpha-D-phosphohexomutase C-terminal" evidence="11">
    <location>
        <begin position="764"/>
        <end position="836"/>
    </location>
</feature>
<dbReference type="AlphaFoldDB" id="A0A0C5V0Q5"/>
<evidence type="ECO:0000256" key="2">
    <source>
        <dbReference type="ARBA" id="ARBA00001946"/>
    </source>
</evidence>
<dbReference type="InterPro" id="IPR005841">
    <property type="entry name" value="Alpha-D-phosphohexomutase_SF"/>
</dbReference>
<reference evidence="15 16" key="1">
    <citation type="submission" date="2014-01" db="EMBL/GenBank/DDBJ databases">
        <title>Full genme sequencing of cellulolytic bacterium Gynuella sunshinyii YC6258T gen. nov., sp. nov.</title>
        <authorList>
            <person name="Khan H."/>
            <person name="Chung E.J."/>
            <person name="Chung Y.R."/>
        </authorList>
    </citation>
    <scope>NUCLEOTIDE SEQUENCE [LARGE SCALE GENOMIC DNA]</scope>
    <source>
        <strain evidence="15 16">YC6258</strain>
    </source>
</reference>
<dbReference type="InterPro" id="IPR005846">
    <property type="entry name" value="A-D-PHexomutase_a/b/a-III"/>
</dbReference>
<dbReference type="InterPro" id="IPR005844">
    <property type="entry name" value="A-D-PHexomutase_a/b/a-I"/>
</dbReference>
<evidence type="ECO:0000259" key="14">
    <source>
        <dbReference type="Pfam" id="PF02880"/>
    </source>
</evidence>
<dbReference type="Gene3D" id="3.30.310.50">
    <property type="entry name" value="Alpha-D-phosphohexomutase, C-terminal domain"/>
    <property type="match status" value="1"/>
</dbReference>
<comment type="pathway">
    <text evidence="3">Nucleotide-sugar biosynthesis; GDP-alpha-D-mannose biosynthesis; alpha-D-mannose 1-phosphate from D-fructose 6-phosphate: step 2/2.</text>
</comment>
<comment type="catalytic activity">
    <reaction evidence="1">
        <text>alpha-D-mannose 1-phosphate = D-mannose 6-phosphate</text>
        <dbReference type="Rhea" id="RHEA:11140"/>
        <dbReference type="ChEBI" id="CHEBI:58409"/>
        <dbReference type="ChEBI" id="CHEBI:58735"/>
        <dbReference type="EC" id="5.4.2.8"/>
    </reaction>
</comment>
<keyword evidence="10" id="KW-0472">Membrane</keyword>
<feature type="transmembrane region" description="Helical" evidence="10">
    <location>
        <begin position="21"/>
        <end position="42"/>
    </location>
</feature>
<dbReference type="InterPro" id="IPR005845">
    <property type="entry name" value="A-D-PHexomutase_a/b/a-II"/>
</dbReference>
<dbReference type="PROSITE" id="PS00710">
    <property type="entry name" value="PGM_PMM"/>
    <property type="match status" value="1"/>
</dbReference>
<evidence type="ECO:0000256" key="3">
    <source>
        <dbReference type="ARBA" id="ARBA00004699"/>
    </source>
</evidence>
<dbReference type="InterPro" id="IPR036900">
    <property type="entry name" value="A-D-PHexomutase_C_sf"/>
</dbReference>
<dbReference type="PANTHER" id="PTHR43771">
    <property type="entry name" value="PHOSPHOMANNOMUTASE"/>
    <property type="match status" value="1"/>
</dbReference>
<dbReference type="PRINTS" id="PR00509">
    <property type="entry name" value="PGMPMM"/>
</dbReference>
<accession>A0A0C5V0Q5</accession>
<evidence type="ECO:0000256" key="6">
    <source>
        <dbReference type="ARBA" id="ARBA00022553"/>
    </source>
</evidence>
<keyword evidence="6" id="KW-0597">Phosphoprotein</keyword>
<dbReference type="EMBL" id="CP007142">
    <property type="protein sequence ID" value="AJQ93130.1"/>
    <property type="molecule type" value="Genomic_DNA"/>
</dbReference>
<name>A0A0C5V0Q5_9GAMM</name>
<dbReference type="PANTHER" id="PTHR43771:SF2">
    <property type="entry name" value="PHOSPHOMANNOMUTASE_PHOSPHOGLUCOMUTASE"/>
    <property type="match status" value="1"/>
</dbReference>
<evidence type="ECO:0000259" key="13">
    <source>
        <dbReference type="Pfam" id="PF02879"/>
    </source>
</evidence>
<dbReference type="Gene3D" id="3.40.120.10">
    <property type="entry name" value="Alpha-D-Glucose-1,6-Bisphosphate, subunit A, domain 3"/>
    <property type="match status" value="3"/>
</dbReference>
<keyword evidence="16" id="KW-1185">Reference proteome</keyword>
<dbReference type="HOGENOM" id="CLU_013562_0_1_6"/>
<keyword evidence="9 15" id="KW-0413">Isomerase</keyword>
<comment type="similarity">
    <text evidence="4">Belongs to the phosphohexose mutase family.</text>
</comment>